<feature type="region of interest" description="Disordered" evidence="1">
    <location>
        <begin position="1"/>
        <end position="27"/>
    </location>
</feature>
<evidence type="ECO:0000256" key="1">
    <source>
        <dbReference type="SAM" id="MobiDB-lite"/>
    </source>
</evidence>
<feature type="transmembrane region" description="Helical" evidence="2">
    <location>
        <begin position="106"/>
        <end position="127"/>
    </location>
</feature>
<feature type="transmembrane region" description="Helical" evidence="2">
    <location>
        <begin position="67"/>
        <end position="85"/>
    </location>
</feature>
<proteinExistence type="predicted"/>
<feature type="compositionally biased region" description="Basic and acidic residues" evidence="1">
    <location>
        <begin position="18"/>
        <end position="27"/>
    </location>
</feature>
<name>K6VKX9_9MICO</name>
<evidence type="ECO:0000256" key="2">
    <source>
        <dbReference type="SAM" id="Phobius"/>
    </source>
</evidence>
<sequence length="209" mass="21698">MQADPSMTGPNTTGRAPRRSDDEARRSDDEARRAFAFRAIGSTVGLVGGTVFVLANRAQLPAPLPTVALVAWAPLLVLAIWAVYLRRPRGRARGGAMDVTRPHRRAGLIYLLACAAMFAVIAAGRAVLEPAGFAQALPALVAAAVGLHFIPFATAFGVRFFTLLGLTLAAIGSIGLLLGLTWSITAAPAAAVLAGATMIALIAANALRY</sequence>
<accession>K6VKX9</accession>
<keyword evidence="2" id="KW-0812">Transmembrane</keyword>
<feature type="transmembrane region" description="Helical" evidence="2">
    <location>
        <begin position="160"/>
        <end position="180"/>
    </location>
</feature>
<evidence type="ECO:0000313" key="3">
    <source>
        <dbReference type="EMBL" id="GAB96863.1"/>
    </source>
</evidence>
<dbReference type="EMBL" id="BAHD01000051">
    <property type="protein sequence ID" value="GAB96863.1"/>
    <property type="molecule type" value="Genomic_DNA"/>
</dbReference>
<comment type="caution">
    <text evidence="3">The sequence shown here is derived from an EMBL/GenBank/DDBJ whole genome shotgun (WGS) entry which is preliminary data.</text>
</comment>
<organism evidence="3 4">
    <name type="scientific">Kineosphaera limosa NBRC 100340</name>
    <dbReference type="NCBI Taxonomy" id="1184609"/>
    <lineage>
        <taxon>Bacteria</taxon>
        <taxon>Bacillati</taxon>
        <taxon>Actinomycetota</taxon>
        <taxon>Actinomycetes</taxon>
        <taxon>Micrococcales</taxon>
        <taxon>Dermatophilaceae</taxon>
        <taxon>Kineosphaera</taxon>
    </lineage>
</organism>
<protein>
    <submittedName>
        <fullName evidence="3">Uncharacterized protein</fullName>
    </submittedName>
</protein>
<gene>
    <name evidence="3" type="ORF">KILIM_051_00040</name>
</gene>
<feature type="transmembrane region" description="Helical" evidence="2">
    <location>
        <begin position="133"/>
        <end position="153"/>
    </location>
</feature>
<dbReference type="STRING" id="1184609.KILIM_051_00040"/>
<keyword evidence="2" id="KW-0472">Membrane</keyword>
<keyword evidence="2" id="KW-1133">Transmembrane helix</keyword>
<keyword evidence="4" id="KW-1185">Reference proteome</keyword>
<dbReference type="eggNOG" id="ENOG502ZETJ">
    <property type="taxonomic scope" value="Bacteria"/>
</dbReference>
<dbReference type="AlphaFoldDB" id="K6VKX9"/>
<feature type="transmembrane region" description="Helical" evidence="2">
    <location>
        <begin position="35"/>
        <end position="55"/>
    </location>
</feature>
<reference evidence="3 4" key="1">
    <citation type="submission" date="2012-08" db="EMBL/GenBank/DDBJ databases">
        <title>Whole genome shotgun sequence of Kineosphaera limosa NBRC 100340.</title>
        <authorList>
            <person name="Yoshida I."/>
            <person name="Isaki S."/>
            <person name="Hosoyama A."/>
            <person name="Tsuchikane K."/>
            <person name="Katsumata H."/>
            <person name="Ando Y."/>
            <person name="Ohji S."/>
            <person name="Hamada M."/>
            <person name="Tamura T."/>
            <person name="Yamazoe A."/>
            <person name="Yamazaki S."/>
            <person name="Fujita N."/>
        </authorList>
    </citation>
    <scope>NUCLEOTIDE SEQUENCE [LARGE SCALE GENOMIC DNA]</scope>
    <source>
        <strain evidence="3 4">NBRC 100340</strain>
    </source>
</reference>
<evidence type="ECO:0000313" key="4">
    <source>
        <dbReference type="Proteomes" id="UP000008366"/>
    </source>
</evidence>
<feature type="transmembrane region" description="Helical" evidence="2">
    <location>
        <begin position="186"/>
        <end position="207"/>
    </location>
</feature>
<dbReference type="Proteomes" id="UP000008366">
    <property type="component" value="Unassembled WGS sequence"/>
</dbReference>